<name>Q0SB87_RHOJR</name>
<dbReference type="HOGENOM" id="CLU_2411220_0_0_11"/>
<reference evidence="3" key="1">
    <citation type="journal article" date="2006" name="Proc. Natl. Acad. Sci. U.S.A.">
        <title>The complete genome of Rhodococcus sp. RHA1 provides insights into a catabolic powerhouse.</title>
        <authorList>
            <person name="McLeod M.P."/>
            <person name="Warren R.L."/>
            <person name="Hsiao W.W.L."/>
            <person name="Araki N."/>
            <person name="Myhre M."/>
            <person name="Fernandes C."/>
            <person name="Miyazawa D."/>
            <person name="Wong W."/>
            <person name="Lillquist A.L."/>
            <person name="Wang D."/>
            <person name="Dosanjh M."/>
            <person name="Hara H."/>
            <person name="Petrescu A."/>
            <person name="Morin R.D."/>
            <person name="Yang G."/>
            <person name="Stott J.M."/>
            <person name="Schein J.E."/>
            <person name="Shin H."/>
            <person name="Smailus D."/>
            <person name="Siddiqui A.S."/>
            <person name="Marra M.A."/>
            <person name="Jones S.J.M."/>
            <person name="Holt R."/>
            <person name="Brinkman F.S.L."/>
            <person name="Miyauchi K."/>
            <person name="Fukuda M."/>
            <person name="Davies J.E."/>
            <person name="Mohn W.W."/>
            <person name="Eltis L.D."/>
        </authorList>
    </citation>
    <scope>NUCLEOTIDE SEQUENCE [LARGE SCALE GENOMIC DNA]</scope>
    <source>
        <strain evidence="3">RHA1</strain>
    </source>
</reference>
<evidence type="ECO:0000256" key="1">
    <source>
        <dbReference type="SAM" id="MobiDB-lite"/>
    </source>
</evidence>
<dbReference type="AlphaFoldDB" id="Q0SB87"/>
<dbReference type="EMBL" id="CP000431">
    <property type="protein sequence ID" value="ABG95199.1"/>
    <property type="molecule type" value="Genomic_DNA"/>
</dbReference>
<gene>
    <name evidence="2" type="ordered locus">RHA1_ro03396</name>
</gene>
<protein>
    <submittedName>
        <fullName evidence="2">Uncharacterized protein</fullName>
    </submittedName>
</protein>
<dbReference type="KEGG" id="rha:RHA1_ro03396"/>
<proteinExistence type="predicted"/>
<sequence length="92" mass="10380">MLSVTVEYLGTRVVTASGRGDGQTRAWIRAPREERTDRVTAPCGSYRNRHSGRRDRLCPVQETREETTRSARLTPPHHGWAPRAADHSAPCR</sequence>
<dbReference type="Proteomes" id="UP000008710">
    <property type="component" value="Chromosome"/>
</dbReference>
<organism evidence="2 3">
    <name type="scientific">Rhodococcus jostii (strain RHA1)</name>
    <dbReference type="NCBI Taxonomy" id="101510"/>
    <lineage>
        <taxon>Bacteria</taxon>
        <taxon>Bacillati</taxon>
        <taxon>Actinomycetota</taxon>
        <taxon>Actinomycetes</taxon>
        <taxon>Mycobacteriales</taxon>
        <taxon>Nocardiaceae</taxon>
        <taxon>Rhodococcus</taxon>
    </lineage>
</organism>
<evidence type="ECO:0000313" key="2">
    <source>
        <dbReference type="EMBL" id="ABG95199.1"/>
    </source>
</evidence>
<feature type="region of interest" description="Disordered" evidence="1">
    <location>
        <begin position="61"/>
        <end position="92"/>
    </location>
</feature>
<evidence type="ECO:0000313" key="3">
    <source>
        <dbReference type="Proteomes" id="UP000008710"/>
    </source>
</evidence>
<accession>Q0SB87</accession>